<dbReference type="CDD" id="cd07067">
    <property type="entry name" value="HP_PGM_like"/>
    <property type="match status" value="1"/>
</dbReference>
<evidence type="ECO:0000256" key="3">
    <source>
        <dbReference type="ARBA" id="ARBA00022432"/>
    </source>
</evidence>
<comment type="subunit">
    <text evidence="6">Homodimer.</text>
</comment>
<protein>
    <recommendedName>
        <fullName evidence="6 10">2,3-bisphosphoglycerate-dependent phosphoglycerate mutase</fullName>
        <shortName evidence="6">BPG-dependent PGAM</shortName>
        <shortName evidence="6">PGAM</shortName>
        <shortName evidence="6">Phosphoglyceromutase</shortName>
        <shortName evidence="6">dPGM</shortName>
        <ecNumber evidence="6 10">5.4.2.11</ecNumber>
    </recommendedName>
</protein>
<evidence type="ECO:0000256" key="8">
    <source>
        <dbReference type="PIRSR" id="PIRSR613078-2"/>
    </source>
</evidence>
<feature type="binding site" evidence="6 8">
    <location>
        <begin position="21"/>
        <end position="22"/>
    </location>
    <ligand>
        <name>substrate</name>
    </ligand>
</feature>
<name>A0A5R9LFU0_9ENTR</name>
<feature type="binding site" evidence="6 8">
    <location>
        <begin position="8"/>
        <end position="15"/>
    </location>
    <ligand>
        <name>substrate</name>
    </ligand>
</feature>
<dbReference type="SUPFAM" id="SSF53254">
    <property type="entry name" value="Phosphoglycerate mutase-like"/>
    <property type="match status" value="1"/>
</dbReference>
<feature type="binding site" evidence="6 8">
    <location>
        <begin position="87"/>
        <end position="90"/>
    </location>
    <ligand>
        <name>substrate</name>
    </ligand>
</feature>
<evidence type="ECO:0000256" key="2">
    <source>
        <dbReference type="ARBA" id="ARBA00006717"/>
    </source>
</evidence>
<evidence type="ECO:0000256" key="9">
    <source>
        <dbReference type="PIRSR" id="PIRSR613078-3"/>
    </source>
</evidence>
<dbReference type="RefSeq" id="WP_138361507.1">
    <property type="nucleotide sequence ID" value="NZ_JBCIVH010000075.1"/>
</dbReference>
<evidence type="ECO:0000256" key="10">
    <source>
        <dbReference type="RuleBase" id="RU004512"/>
    </source>
</evidence>
<keyword evidence="12" id="KW-1185">Reference proteome</keyword>
<dbReference type="UniPathway" id="UPA00109">
    <property type="reaction ID" value="UER00186"/>
</dbReference>
<comment type="similarity">
    <text evidence="2 6">Belongs to the phosphoglycerate mutase family. BPG-dependent PGAM subfamily.</text>
</comment>
<comment type="caution">
    <text evidence="11">The sequence shown here is derived from an EMBL/GenBank/DDBJ whole genome shotgun (WGS) entry which is preliminary data.</text>
</comment>
<dbReference type="AlphaFoldDB" id="A0A5R9LFU0"/>
<dbReference type="Proteomes" id="UP000307430">
    <property type="component" value="Unassembled WGS sequence"/>
</dbReference>
<feature type="binding site" evidence="6 8">
    <location>
        <position position="60"/>
    </location>
    <ligand>
        <name>substrate</name>
    </ligand>
</feature>
<evidence type="ECO:0000256" key="7">
    <source>
        <dbReference type="PIRSR" id="PIRSR613078-1"/>
    </source>
</evidence>
<dbReference type="InterPro" id="IPR029033">
    <property type="entry name" value="His_PPase_superfam"/>
</dbReference>
<evidence type="ECO:0000313" key="12">
    <source>
        <dbReference type="Proteomes" id="UP000307430"/>
    </source>
</evidence>
<dbReference type="PIRSF" id="PIRSF000709">
    <property type="entry name" value="6PFK_2-Ptase"/>
    <property type="match status" value="1"/>
</dbReference>
<comment type="pathway">
    <text evidence="6 10">Carbohydrate degradation; glycolysis; pyruvate from D-glyceraldehyde 3-phosphate: step 3/5.</text>
</comment>
<feature type="binding site" evidence="6 8">
    <location>
        <begin position="114"/>
        <end position="115"/>
    </location>
    <ligand>
        <name>substrate</name>
    </ligand>
</feature>
<evidence type="ECO:0000256" key="4">
    <source>
        <dbReference type="ARBA" id="ARBA00023152"/>
    </source>
</evidence>
<dbReference type="FunFam" id="3.40.50.1240:FF:000003">
    <property type="entry name" value="2,3-bisphosphoglycerate-dependent phosphoglycerate mutase"/>
    <property type="match status" value="1"/>
</dbReference>
<reference evidence="11 12" key="1">
    <citation type="submission" date="2019-05" db="EMBL/GenBank/DDBJ databases">
        <title>Genome sequence of Klebsiella sp strain TOUT106.</title>
        <authorList>
            <person name="Rahi P."/>
            <person name="Chaudhari D."/>
        </authorList>
    </citation>
    <scope>NUCLEOTIDE SEQUENCE [LARGE SCALE GENOMIC DNA]</scope>
    <source>
        <strain evidence="11 12">TOUT106</strain>
    </source>
</reference>
<dbReference type="HAMAP" id="MF_01039">
    <property type="entry name" value="PGAM_GpmA"/>
    <property type="match status" value="1"/>
</dbReference>
<dbReference type="Gene3D" id="3.40.50.1240">
    <property type="entry name" value="Phosphoglycerate mutase-like"/>
    <property type="match status" value="1"/>
</dbReference>
<organism evidence="11 12">
    <name type="scientific">Klebsiella indica</name>
    <dbReference type="NCBI Taxonomy" id="2582917"/>
    <lineage>
        <taxon>Bacteria</taxon>
        <taxon>Pseudomonadati</taxon>
        <taxon>Pseudomonadota</taxon>
        <taxon>Gammaproteobacteria</taxon>
        <taxon>Enterobacterales</taxon>
        <taxon>Enterobacteriaceae</taxon>
        <taxon>Klebsiella/Raoultella group</taxon>
        <taxon>Klebsiella</taxon>
    </lineage>
</organism>
<dbReference type="EMBL" id="VCHQ01000018">
    <property type="protein sequence ID" value="TLV15606.1"/>
    <property type="molecule type" value="Genomic_DNA"/>
</dbReference>
<dbReference type="InterPro" id="IPR013078">
    <property type="entry name" value="His_Pase_superF_clade-1"/>
</dbReference>
<keyword evidence="3 6" id="KW-0312">Gluconeogenesis</keyword>
<dbReference type="Pfam" id="PF00300">
    <property type="entry name" value="His_Phos_1"/>
    <property type="match status" value="1"/>
</dbReference>
<accession>A0A5R9LFU0</accession>
<evidence type="ECO:0000256" key="1">
    <source>
        <dbReference type="ARBA" id="ARBA00000380"/>
    </source>
</evidence>
<evidence type="ECO:0000313" key="11">
    <source>
        <dbReference type="EMBL" id="TLV15606.1"/>
    </source>
</evidence>
<gene>
    <name evidence="6" type="primary">gpmA</name>
    <name evidence="11" type="ORF">FE839_14480</name>
</gene>
<feature type="site" description="Transition state stabilizer" evidence="6 9">
    <location>
        <position position="181"/>
    </location>
</feature>
<keyword evidence="5 6" id="KW-0413">Isomerase</keyword>
<evidence type="ECO:0000256" key="5">
    <source>
        <dbReference type="ARBA" id="ARBA00023235"/>
    </source>
</evidence>
<dbReference type="NCBIfam" id="TIGR01258">
    <property type="entry name" value="pgm_1"/>
    <property type="match status" value="1"/>
</dbReference>
<comment type="caution">
    <text evidence="6">Lacks conserved residue(s) required for the propagation of feature annotation.</text>
</comment>
<dbReference type="PROSITE" id="PS00175">
    <property type="entry name" value="PG_MUTASE"/>
    <property type="match status" value="1"/>
</dbReference>
<comment type="function">
    <text evidence="6 10">Catalyzes the interconversion of 2-phosphoglycerate and 3-phosphoglycerate.</text>
</comment>
<comment type="catalytic activity">
    <reaction evidence="1 6 10">
        <text>(2R)-2-phosphoglycerate = (2R)-3-phosphoglycerate</text>
        <dbReference type="Rhea" id="RHEA:15901"/>
        <dbReference type="ChEBI" id="CHEBI:58272"/>
        <dbReference type="ChEBI" id="CHEBI:58289"/>
        <dbReference type="EC" id="5.4.2.11"/>
    </reaction>
</comment>
<evidence type="ECO:0000256" key="6">
    <source>
        <dbReference type="HAMAP-Rule" id="MF_01039"/>
    </source>
</evidence>
<feature type="binding site" evidence="6 8">
    <location>
        <position position="98"/>
    </location>
    <ligand>
        <name>substrate</name>
    </ligand>
</feature>
<dbReference type="GO" id="GO:0006094">
    <property type="term" value="P:gluconeogenesis"/>
    <property type="evidence" value="ECO:0007669"/>
    <property type="project" value="UniProtKB-UniRule"/>
</dbReference>
<dbReference type="GO" id="GO:0006096">
    <property type="term" value="P:glycolytic process"/>
    <property type="evidence" value="ECO:0007669"/>
    <property type="project" value="UniProtKB-UniRule"/>
</dbReference>
<dbReference type="InterPro" id="IPR005952">
    <property type="entry name" value="Phosphogly_mut1"/>
</dbReference>
<dbReference type="InterPro" id="IPR001345">
    <property type="entry name" value="PG/BPGM_mutase_AS"/>
</dbReference>
<dbReference type="GO" id="GO:0004619">
    <property type="term" value="F:phosphoglycerate mutase activity"/>
    <property type="evidence" value="ECO:0007669"/>
    <property type="project" value="UniProtKB-UniRule"/>
</dbReference>
<dbReference type="SMART" id="SM00855">
    <property type="entry name" value="PGAM"/>
    <property type="match status" value="1"/>
</dbReference>
<proteinExistence type="inferred from homology"/>
<sequence>MGKIVLLRHGESIWNQQNLFTGWTDVPLSLKGMEEARHAARLIKQTGIEIDAAFTSVLSRAVYSLWLVMETLDRLWLPVNKSWRLNERHYGALQGMNKDEAAHRFGEKLVYHWRRSYHGIPPPLTGDPRRLHQEPRYRHIALSDLPGGESLEMTQRRVLPYWQHAIAPRVISGESILLVGHANMLRALTMFLEKTDENEIVDLTIPTGIPVLYEMNGSNIIGGRSALI</sequence>
<dbReference type="EC" id="5.4.2.11" evidence="6 10"/>
<feature type="active site" description="Tele-phosphohistidine intermediate" evidence="6 7">
    <location>
        <position position="9"/>
    </location>
</feature>
<dbReference type="PANTHER" id="PTHR11931">
    <property type="entry name" value="PHOSPHOGLYCERATE MUTASE"/>
    <property type="match status" value="1"/>
</dbReference>
<keyword evidence="4 6" id="KW-0324">Glycolysis</keyword>
<feature type="active site" description="Proton donor/acceptor" evidence="6 7">
    <location>
        <position position="87"/>
    </location>
</feature>